<reference evidence="1" key="1">
    <citation type="submission" date="2022-04" db="EMBL/GenBank/DDBJ databases">
        <title>Chromosome-scale genome assembly of Holotrichia oblita Faldermann.</title>
        <authorList>
            <person name="Rongchong L."/>
        </authorList>
    </citation>
    <scope>NUCLEOTIDE SEQUENCE</scope>
    <source>
        <strain evidence="1">81SQS9</strain>
    </source>
</reference>
<comment type="caution">
    <text evidence="1">The sequence shown here is derived from an EMBL/GenBank/DDBJ whole genome shotgun (WGS) entry which is preliminary data.</text>
</comment>
<evidence type="ECO:0000313" key="2">
    <source>
        <dbReference type="Proteomes" id="UP001056778"/>
    </source>
</evidence>
<gene>
    <name evidence="1" type="ORF">MML48_9g00000494</name>
</gene>
<sequence length="710" mass="80000">MVKLKNLKVAFFHPDLGIGGAERLVLDIAIALSDRGMEVAFVTNHFDESHAFEELKDGKYQVKVIGDWIPRSIFGVCQALCAYIRMIYLSLVYVLFLKSSEGADVYIVDQIPMAVPFLKWTGCKVIYYCHHPDLLASPPGGILKKIYRKPIDWLEMRGTKRSDVILVNSKYTGDVFKKTFPEIDAELQILYPTISSAYQNTVKCTKSQKVQDIIPELENNNSDVFFLSINRFHPAKKLELAIESILSLQNKLSSQEFQRVHLILAGGYDPNNSINAEYFNELVSLCRKEGLTGKVTFLKSPSDKLKAILLVSCNALLYTPVNEHFGIVPLEAMAAGKPVIACNSGGPRETVEHDVTGFLSEPNGDNYSEFMIKLMNKDISEKIGQKGKERLEKLFTYNAFGDKIMDIVSNTFQFGFNMFPEIPRQFNTSYRVFSVAMLPGNERQDVENGGKIIMPPSALEQLTRLNINYPMLFKLTNKKTNRKTHCGVLEFVADEGNVYLPLWMMNNLVLEEGDYIQIESVSLPVGTFSKFQPLSPDFLDITNPKAVLENCLRTFACLTTGDVIAVKYNQKVYELCVLETKPSDAISIIECDMNVEFAAPVGYQEKEYEKKPAEEDMVVDPADLMPEPSGFVAFRGQGNRLDGKKRKDSTSLDAPQPKPVYVRGIPDYDYEIGTLRFIRRMDKPESSKDKDSEDFKAFSGAGFSLKKSRD</sequence>
<name>A0ACB9SIN1_HOLOL</name>
<organism evidence="1 2">
    <name type="scientific">Holotrichia oblita</name>
    <name type="common">Chafer beetle</name>
    <dbReference type="NCBI Taxonomy" id="644536"/>
    <lineage>
        <taxon>Eukaryota</taxon>
        <taxon>Metazoa</taxon>
        <taxon>Ecdysozoa</taxon>
        <taxon>Arthropoda</taxon>
        <taxon>Hexapoda</taxon>
        <taxon>Insecta</taxon>
        <taxon>Pterygota</taxon>
        <taxon>Neoptera</taxon>
        <taxon>Endopterygota</taxon>
        <taxon>Coleoptera</taxon>
        <taxon>Polyphaga</taxon>
        <taxon>Scarabaeiformia</taxon>
        <taxon>Scarabaeidae</taxon>
        <taxon>Melolonthinae</taxon>
        <taxon>Holotrichia</taxon>
    </lineage>
</organism>
<accession>A0ACB9SIN1</accession>
<dbReference type="Proteomes" id="UP001056778">
    <property type="component" value="Chromosome 9"/>
</dbReference>
<dbReference type="EMBL" id="CM043023">
    <property type="protein sequence ID" value="KAI4454867.1"/>
    <property type="molecule type" value="Genomic_DNA"/>
</dbReference>
<protein>
    <submittedName>
        <fullName evidence="1">Alpha-13/16-mannosyltransferase alg2</fullName>
    </submittedName>
</protein>
<proteinExistence type="predicted"/>
<keyword evidence="2" id="KW-1185">Reference proteome</keyword>
<evidence type="ECO:0000313" key="1">
    <source>
        <dbReference type="EMBL" id="KAI4454867.1"/>
    </source>
</evidence>